<dbReference type="Pfam" id="PF22685">
    <property type="entry name" value="Gal80p_C-like"/>
    <property type="match status" value="1"/>
</dbReference>
<dbReference type="PANTHER" id="PTHR43818">
    <property type="entry name" value="BCDNA.GH03377"/>
    <property type="match status" value="1"/>
</dbReference>
<accession>A0A7W6EXB1</accession>
<evidence type="ECO:0000259" key="3">
    <source>
        <dbReference type="Pfam" id="PF22685"/>
    </source>
</evidence>
<comment type="caution">
    <text evidence="4">The sequence shown here is derived from an EMBL/GenBank/DDBJ whole genome shotgun (WGS) entry which is preliminary data.</text>
</comment>
<organism evidence="4 5">
    <name type="scientific">Novosphingobium hassiacum</name>
    <dbReference type="NCBI Taxonomy" id="173676"/>
    <lineage>
        <taxon>Bacteria</taxon>
        <taxon>Pseudomonadati</taxon>
        <taxon>Pseudomonadota</taxon>
        <taxon>Alphaproteobacteria</taxon>
        <taxon>Sphingomonadales</taxon>
        <taxon>Sphingomonadaceae</taxon>
        <taxon>Novosphingobium</taxon>
    </lineage>
</organism>
<dbReference type="GO" id="GO:0016491">
    <property type="term" value="F:oxidoreductase activity"/>
    <property type="evidence" value="ECO:0007669"/>
    <property type="project" value="UniProtKB-KW"/>
</dbReference>
<evidence type="ECO:0000256" key="1">
    <source>
        <dbReference type="ARBA" id="ARBA00023002"/>
    </source>
</evidence>
<dbReference type="EMBL" id="JACICY010000010">
    <property type="protein sequence ID" value="MBB3862188.1"/>
    <property type="molecule type" value="Genomic_DNA"/>
</dbReference>
<keyword evidence="1" id="KW-0560">Oxidoreductase</keyword>
<feature type="domain" description="Gfo/Idh/MocA-like oxidoreductase N-terminal" evidence="2">
    <location>
        <begin position="8"/>
        <end position="127"/>
    </location>
</feature>
<dbReference type="RefSeq" id="WP_183614678.1">
    <property type="nucleotide sequence ID" value="NZ_JACICY010000010.1"/>
</dbReference>
<dbReference type="InterPro" id="IPR050463">
    <property type="entry name" value="Gfo/Idh/MocA_oxidrdct_glycsds"/>
</dbReference>
<reference evidence="4 5" key="1">
    <citation type="submission" date="2020-08" db="EMBL/GenBank/DDBJ databases">
        <title>Genomic Encyclopedia of Type Strains, Phase IV (KMG-IV): sequencing the most valuable type-strain genomes for metagenomic binning, comparative biology and taxonomic classification.</title>
        <authorList>
            <person name="Goeker M."/>
        </authorList>
    </citation>
    <scope>NUCLEOTIDE SEQUENCE [LARGE SCALE GENOMIC DNA]</scope>
    <source>
        <strain evidence="4 5">DSM 14552</strain>
    </source>
</reference>
<dbReference type="Pfam" id="PF01408">
    <property type="entry name" value="GFO_IDH_MocA"/>
    <property type="match status" value="1"/>
</dbReference>
<dbReference type="PANTHER" id="PTHR43818:SF11">
    <property type="entry name" value="BCDNA.GH03377"/>
    <property type="match status" value="1"/>
</dbReference>
<protein>
    <submittedName>
        <fullName evidence="4">Putative dehydrogenase</fullName>
    </submittedName>
</protein>
<dbReference type="SUPFAM" id="SSF55347">
    <property type="entry name" value="Glyceraldehyde-3-phosphate dehydrogenase-like, C-terminal domain"/>
    <property type="match status" value="1"/>
</dbReference>
<dbReference type="Proteomes" id="UP000562395">
    <property type="component" value="Unassembled WGS sequence"/>
</dbReference>
<sequence>MTNQKQIGVGIVGFEPGRSWAAVAHVPALNSLPEYRVAAVATTRTESALAAAEAIGLPADRAFASGAELAACADVDVVAVTVKVPHHLELVRAAVAAGKHVYCEWPLGNGLAEAEEMARLVEAAGVQGVIGLQARCAPPVAYLRDLVNDGEIGEVLSSNMFGTGIQWGGWVDRPNTYLLDPANGATLMTIPFGHAVDAMCHALGEFTTLSALTAIRQPKVKQLENGQMWDKRTPDQLVVSGTLESGAVATVHYRGGTSRGSNFVWEINGTKGDLRIEAAGGHAQMFELTLSGGFGADKKLKPLDIPARYLWVPDAAAGLATNVAQVYRKLSDALSGKAPTGMDFGVAVKRHRMLAAIEQAAASGAITTL</sequence>
<dbReference type="InterPro" id="IPR055080">
    <property type="entry name" value="Gal80p-like_C"/>
</dbReference>
<dbReference type="AlphaFoldDB" id="A0A7W6EXB1"/>
<dbReference type="Gene3D" id="3.30.360.10">
    <property type="entry name" value="Dihydrodipicolinate Reductase, domain 2"/>
    <property type="match status" value="1"/>
</dbReference>
<evidence type="ECO:0000313" key="4">
    <source>
        <dbReference type="EMBL" id="MBB3862188.1"/>
    </source>
</evidence>
<evidence type="ECO:0000313" key="5">
    <source>
        <dbReference type="Proteomes" id="UP000562395"/>
    </source>
</evidence>
<dbReference type="InterPro" id="IPR000683">
    <property type="entry name" value="Gfo/Idh/MocA-like_OxRdtase_N"/>
</dbReference>
<keyword evidence="5" id="KW-1185">Reference proteome</keyword>
<dbReference type="Gene3D" id="3.40.50.720">
    <property type="entry name" value="NAD(P)-binding Rossmann-like Domain"/>
    <property type="match status" value="1"/>
</dbReference>
<dbReference type="SUPFAM" id="SSF51735">
    <property type="entry name" value="NAD(P)-binding Rossmann-fold domains"/>
    <property type="match status" value="1"/>
</dbReference>
<dbReference type="InterPro" id="IPR036291">
    <property type="entry name" value="NAD(P)-bd_dom_sf"/>
</dbReference>
<gene>
    <name evidence="4" type="ORF">GGQ88_003486</name>
</gene>
<name>A0A7W6EXB1_9SPHN</name>
<dbReference type="GO" id="GO:0000166">
    <property type="term" value="F:nucleotide binding"/>
    <property type="evidence" value="ECO:0007669"/>
    <property type="project" value="InterPro"/>
</dbReference>
<evidence type="ECO:0000259" key="2">
    <source>
        <dbReference type="Pfam" id="PF01408"/>
    </source>
</evidence>
<feature type="domain" description="Gal80p-like C-terminal" evidence="3">
    <location>
        <begin position="138"/>
        <end position="278"/>
    </location>
</feature>
<proteinExistence type="predicted"/>